<dbReference type="Gene3D" id="1.25.40.10">
    <property type="entry name" value="Tetratricopeptide repeat domain"/>
    <property type="match status" value="1"/>
</dbReference>
<keyword evidence="4" id="KW-1185">Reference proteome</keyword>
<dbReference type="InterPro" id="IPR011990">
    <property type="entry name" value="TPR-like_helical_dom_sf"/>
</dbReference>
<proteinExistence type="predicted"/>
<dbReference type="PROSITE" id="PS50887">
    <property type="entry name" value="GGDEF"/>
    <property type="match status" value="1"/>
</dbReference>
<dbReference type="InterPro" id="IPR029787">
    <property type="entry name" value="Nucleotide_cyclase"/>
</dbReference>
<feature type="region of interest" description="Disordered" evidence="1">
    <location>
        <begin position="1"/>
        <end position="20"/>
    </location>
</feature>
<sequence>MGESDSPDEHSLRSLGTDEHSLRSLGADQHSLRSLGAVPVAVGDDRLDGAPVVRNLGADWVVRAQDGDAAAVLREVEALLSLDPNPRDRAQAMYARALCLIAFDDLPGAIRACRALVGHCRTAGLDAAGLRGRAVLVDLLRRAGRLEEAIGQLARAMAMESTLTDLSQPDVQAALGALAVALRHCGVGEEADRLERRLASVEPELSLPQRSSRLSNLAFEHAGQAMEVSRRPPYAIDRLLLRQALVEIDRARELAAHGGYQVVTVESEVLHAFAEAATGDAESGLRRLRGLADVLDLGPEATSAQVFWVAGVVRALCRLGRAAEALREGRDAAARVGASARAAWGLSGERLMLSYELMRAENPDAERPGSATADYLGLGEQRTDTDITLLGALFRARVALLRNADERRILAREAASDALTGLVNRRGAIGAVADAAARPSPDAIALLLIDLDGFKEVNDSSGHLVGDGVLREVAGELRTAARQDDIVARWGGDEFVVIAVLDQERAVALADRLRERVRACAERIGAPGITASIGVVVRNGPIVTDQWLRTADEAMYRAKRAGGDATVCG</sequence>
<evidence type="ECO:0000256" key="1">
    <source>
        <dbReference type="SAM" id="MobiDB-lite"/>
    </source>
</evidence>
<dbReference type="SUPFAM" id="SSF55073">
    <property type="entry name" value="Nucleotide cyclase"/>
    <property type="match status" value="1"/>
</dbReference>
<comment type="caution">
    <text evidence="3">The sequence shown here is derived from an EMBL/GenBank/DDBJ whole genome shotgun (WGS) entry which is preliminary data.</text>
</comment>
<dbReference type="PANTHER" id="PTHR45138:SF9">
    <property type="entry name" value="DIGUANYLATE CYCLASE DGCM-RELATED"/>
    <property type="match status" value="1"/>
</dbReference>
<dbReference type="RefSeq" id="WP_398279501.1">
    <property type="nucleotide sequence ID" value="NZ_JBITLV010000003.1"/>
</dbReference>
<dbReference type="Proteomes" id="UP001612915">
    <property type="component" value="Unassembled WGS sequence"/>
</dbReference>
<keyword evidence="3" id="KW-0808">Transferase</keyword>
<evidence type="ECO:0000313" key="3">
    <source>
        <dbReference type="EMBL" id="MFI7587566.1"/>
    </source>
</evidence>
<dbReference type="GO" id="GO:0052621">
    <property type="term" value="F:diguanylate cyclase activity"/>
    <property type="evidence" value="ECO:0007669"/>
    <property type="project" value="UniProtKB-EC"/>
</dbReference>
<dbReference type="InterPro" id="IPR000160">
    <property type="entry name" value="GGDEF_dom"/>
</dbReference>
<evidence type="ECO:0000313" key="4">
    <source>
        <dbReference type="Proteomes" id="UP001612915"/>
    </source>
</evidence>
<dbReference type="InterPro" id="IPR043128">
    <property type="entry name" value="Rev_trsase/Diguanyl_cyclase"/>
</dbReference>
<protein>
    <submittedName>
        <fullName evidence="3">Diguanylate cyclase</fullName>
        <ecNumber evidence="3">2.7.7.65</ecNumber>
    </submittedName>
</protein>
<feature type="domain" description="GGDEF" evidence="2">
    <location>
        <begin position="442"/>
        <end position="569"/>
    </location>
</feature>
<dbReference type="NCBIfam" id="TIGR00254">
    <property type="entry name" value="GGDEF"/>
    <property type="match status" value="1"/>
</dbReference>
<reference evidence="3 4" key="1">
    <citation type="submission" date="2024-10" db="EMBL/GenBank/DDBJ databases">
        <title>The Natural Products Discovery Center: Release of the First 8490 Sequenced Strains for Exploring Actinobacteria Biosynthetic Diversity.</title>
        <authorList>
            <person name="Kalkreuter E."/>
            <person name="Kautsar S.A."/>
            <person name="Yang D."/>
            <person name="Bader C.D."/>
            <person name="Teijaro C.N."/>
            <person name="Fluegel L."/>
            <person name="Davis C.M."/>
            <person name="Simpson J.R."/>
            <person name="Lauterbach L."/>
            <person name="Steele A.D."/>
            <person name="Gui C."/>
            <person name="Meng S."/>
            <person name="Li G."/>
            <person name="Viehrig K."/>
            <person name="Ye F."/>
            <person name="Su P."/>
            <person name="Kiefer A.F."/>
            <person name="Nichols A."/>
            <person name="Cepeda A.J."/>
            <person name="Yan W."/>
            <person name="Fan B."/>
            <person name="Jiang Y."/>
            <person name="Adhikari A."/>
            <person name="Zheng C.-J."/>
            <person name="Schuster L."/>
            <person name="Cowan T.M."/>
            <person name="Smanski M.J."/>
            <person name="Chevrette M.G."/>
            <person name="De Carvalho L.P.S."/>
            <person name="Shen B."/>
        </authorList>
    </citation>
    <scope>NUCLEOTIDE SEQUENCE [LARGE SCALE GENOMIC DNA]</scope>
    <source>
        <strain evidence="3 4">NPDC049639</strain>
    </source>
</reference>
<dbReference type="PANTHER" id="PTHR45138">
    <property type="entry name" value="REGULATORY COMPONENTS OF SENSORY TRANSDUCTION SYSTEM"/>
    <property type="match status" value="1"/>
</dbReference>
<name>A0ABW8AMJ9_9ACTN</name>
<organism evidence="3 4">
    <name type="scientific">Spongisporangium articulatum</name>
    <dbReference type="NCBI Taxonomy" id="3362603"/>
    <lineage>
        <taxon>Bacteria</taxon>
        <taxon>Bacillati</taxon>
        <taxon>Actinomycetota</taxon>
        <taxon>Actinomycetes</taxon>
        <taxon>Kineosporiales</taxon>
        <taxon>Kineosporiaceae</taxon>
        <taxon>Spongisporangium</taxon>
    </lineage>
</organism>
<evidence type="ECO:0000259" key="2">
    <source>
        <dbReference type="PROSITE" id="PS50887"/>
    </source>
</evidence>
<dbReference type="Gene3D" id="3.30.70.270">
    <property type="match status" value="1"/>
</dbReference>
<dbReference type="EMBL" id="JBITLV010000003">
    <property type="protein sequence ID" value="MFI7587566.1"/>
    <property type="molecule type" value="Genomic_DNA"/>
</dbReference>
<accession>A0ABW8AMJ9</accession>
<feature type="compositionally biased region" description="Basic and acidic residues" evidence="1">
    <location>
        <begin position="7"/>
        <end position="20"/>
    </location>
</feature>
<dbReference type="Pfam" id="PF00990">
    <property type="entry name" value="GGDEF"/>
    <property type="match status" value="1"/>
</dbReference>
<dbReference type="SMART" id="SM00267">
    <property type="entry name" value="GGDEF"/>
    <property type="match status" value="1"/>
</dbReference>
<dbReference type="SUPFAM" id="SSF48452">
    <property type="entry name" value="TPR-like"/>
    <property type="match status" value="1"/>
</dbReference>
<keyword evidence="3" id="KW-0548">Nucleotidyltransferase</keyword>
<dbReference type="EC" id="2.7.7.65" evidence="3"/>
<dbReference type="CDD" id="cd01949">
    <property type="entry name" value="GGDEF"/>
    <property type="match status" value="1"/>
</dbReference>
<gene>
    <name evidence="3" type="ORF">ACIB24_10880</name>
</gene>
<dbReference type="InterPro" id="IPR050469">
    <property type="entry name" value="Diguanylate_Cyclase"/>
</dbReference>